<feature type="DNA-binding region" description="Homeobox" evidence="1">
    <location>
        <begin position="146"/>
        <end position="205"/>
    </location>
</feature>
<feature type="region of interest" description="Disordered" evidence="3">
    <location>
        <begin position="380"/>
        <end position="466"/>
    </location>
</feature>
<evidence type="ECO:0000256" key="2">
    <source>
        <dbReference type="RuleBase" id="RU000682"/>
    </source>
</evidence>
<feature type="compositionally biased region" description="Low complexity" evidence="3">
    <location>
        <begin position="450"/>
        <end position="462"/>
    </location>
</feature>
<feature type="compositionally biased region" description="Low complexity" evidence="3">
    <location>
        <begin position="384"/>
        <end position="398"/>
    </location>
</feature>
<evidence type="ECO:0000256" key="3">
    <source>
        <dbReference type="SAM" id="MobiDB-lite"/>
    </source>
</evidence>
<protein>
    <submittedName>
        <fullName evidence="5">HD2-2 homeodomain protein</fullName>
    </submittedName>
    <submittedName>
        <fullName evidence="6">Homeodomain protein HD2</fullName>
    </submittedName>
</protein>
<comment type="subcellular location">
    <subcellularLocation>
        <location evidence="1 2">Nucleus</location>
    </subcellularLocation>
</comment>
<gene>
    <name evidence="6" type="primary">HD2-1</name>
</gene>
<name>A0A6G8IXG4_AURAJ</name>
<proteinExistence type="predicted"/>
<evidence type="ECO:0000259" key="4">
    <source>
        <dbReference type="PROSITE" id="PS50071"/>
    </source>
</evidence>
<feature type="domain" description="Homeobox" evidence="4">
    <location>
        <begin position="144"/>
        <end position="204"/>
    </location>
</feature>
<dbReference type="SMART" id="SM00389">
    <property type="entry name" value="HOX"/>
    <property type="match status" value="1"/>
</dbReference>
<dbReference type="GO" id="GO:0003677">
    <property type="term" value="F:DNA binding"/>
    <property type="evidence" value="ECO:0007669"/>
    <property type="project" value="UniProtKB-UniRule"/>
</dbReference>
<evidence type="ECO:0000313" key="6">
    <source>
        <dbReference type="EMBL" id="QKI37337.1"/>
    </source>
</evidence>
<dbReference type="InterPro" id="IPR001356">
    <property type="entry name" value="HD"/>
</dbReference>
<dbReference type="SUPFAM" id="SSF46689">
    <property type="entry name" value="Homeodomain-like"/>
    <property type="match status" value="1"/>
</dbReference>
<dbReference type="PROSITE" id="PS50071">
    <property type="entry name" value="HOMEOBOX_2"/>
    <property type="match status" value="1"/>
</dbReference>
<dbReference type="EMBL" id="MN267024">
    <property type="protein sequence ID" value="QIM58255.1"/>
    <property type="molecule type" value="Genomic_DNA"/>
</dbReference>
<keyword evidence="1 2" id="KW-0371">Homeobox</keyword>
<dbReference type="GO" id="GO:0005634">
    <property type="term" value="C:nucleus"/>
    <property type="evidence" value="ECO:0007669"/>
    <property type="project" value="UniProtKB-SubCell"/>
</dbReference>
<evidence type="ECO:0000313" key="5">
    <source>
        <dbReference type="EMBL" id="QIM58255.1"/>
    </source>
</evidence>
<dbReference type="Gene3D" id="1.10.10.60">
    <property type="entry name" value="Homeodomain-like"/>
    <property type="match status" value="1"/>
</dbReference>
<feature type="compositionally biased region" description="Polar residues" evidence="3">
    <location>
        <begin position="434"/>
        <end position="449"/>
    </location>
</feature>
<dbReference type="EMBL" id="MN267030">
    <property type="protein sequence ID" value="QKI37337.1"/>
    <property type="molecule type" value="Genomic_DNA"/>
</dbReference>
<dbReference type="AlphaFoldDB" id="A0A6G8IXG4"/>
<organism evidence="5">
    <name type="scientific">Auricularia auricula-judae</name>
    <name type="common">Judas ear fungus</name>
    <name type="synonym">Tremella auricula-judae</name>
    <dbReference type="NCBI Taxonomy" id="29892"/>
    <lineage>
        <taxon>Eukaryota</taxon>
        <taxon>Fungi</taxon>
        <taxon>Dikarya</taxon>
        <taxon>Basidiomycota</taxon>
        <taxon>Agaricomycotina</taxon>
        <taxon>Agaricomycetes</taxon>
        <taxon>Auriculariales</taxon>
        <taxon>Auriculariaceae</taxon>
        <taxon>Auricularia</taxon>
    </lineage>
</organism>
<reference evidence="6" key="2">
    <citation type="journal article" date="2020" name="J. Fungi">
        <title>Genome Sequence Analysis of Auricularia heimuer Combined with Genetic Linkage Map.</title>
        <authorList>
            <person name="Fang M."/>
            <person name="Wang X."/>
            <person name="Chen Y."/>
            <person name="Wang P."/>
            <person name="Lu L."/>
            <person name="Lu J."/>
            <person name="Yao F."/>
            <person name="Zhang Y."/>
        </authorList>
    </citation>
    <scope>NUCLEOTIDE SEQUENCE</scope>
    <source>
        <strain evidence="6">14-5</strain>
    </source>
</reference>
<keyword evidence="1 2" id="KW-0238">DNA-binding</keyword>
<keyword evidence="1 2" id="KW-0539">Nucleus</keyword>
<dbReference type="InterPro" id="IPR009057">
    <property type="entry name" value="Homeodomain-like_sf"/>
</dbReference>
<dbReference type="Pfam" id="PF00046">
    <property type="entry name" value="Homeodomain"/>
    <property type="match status" value="1"/>
</dbReference>
<accession>A0A6G8IXG4</accession>
<sequence length="628" mass="68123">MALEQVYQEALKLHSRVSDWLGQNPCRQPPCARLCVDPDLKLPSPAPIDALLVARGLQADAAKSLSDLYLGAATSLESLTASEYNRTLEGLADSHRICRPSTIGENAFVCNISSSLASSIVAAHQRKLALMLEDLLKHTTSDVSLDERAPHLFLHDYTPILEFAFAKSARPNTREKAILATVTGRTPKQISIWFQNRRAREKTRSSTSLKRAPLSSIQQLEAALQAQLDSASASCGRPACECGRSDNESSDSGYAVRCHRCSMPIADSGGQSGGFHFASESTVEDITRMLEDFHLDDRSSDAIQRMSQRRSRQCTTISELPVAREDIRKSTYSALSTSRRTCRTNSASSMDSSISNTHELTHRVVARMSRRGLHSTVTELVDISPPSSAPSPQALWPSHASPPTTAVSFNKARRSRKPASLPTRRPAHRRVRHASTSASPCPSLVSSAAPSRVPSESSDSSVTTLPNALSETVTPDAEQLYYRDASTGQFIPLRSDDVSIIPPEAGRAPCVADDLLSTKALLDLGPPGQPLFAPDDNPRAFSSNLLQAASITSTTHAPVLDSDATEPHVDIAAPAIFDHPFDALTSLPAKSPWSHNLATLDVVNFSYDQSWLSNANTNTWARLLCMEL</sequence>
<reference evidence="5" key="1">
    <citation type="submission" date="2019-08" db="EMBL/GenBank/DDBJ databases">
        <authorList>
            <person name="Ming F."/>
        </authorList>
    </citation>
    <scope>NUCLEOTIDE SEQUENCE</scope>
    <source>
        <strain evidence="5">14-8</strain>
    </source>
</reference>
<dbReference type="CDD" id="cd00086">
    <property type="entry name" value="homeodomain"/>
    <property type="match status" value="1"/>
</dbReference>
<evidence type="ECO:0000256" key="1">
    <source>
        <dbReference type="PROSITE-ProRule" id="PRU00108"/>
    </source>
</evidence>